<accession>A0ABV4NGM9</accession>
<feature type="transmembrane region" description="Helical" evidence="1">
    <location>
        <begin position="74"/>
        <end position="92"/>
    </location>
</feature>
<gene>
    <name evidence="2" type="ORF">AB4566_18075</name>
</gene>
<keyword evidence="1" id="KW-1133">Transmembrane helix</keyword>
<feature type="transmembrane region" description="Helical" evidence="1">
    <location>
        <begin position="237"/>
        <end position="255"/>
    </location>
</feature>
<evidence type="ECO:0000313" key="3">
    <source>
        <dbReference type="Proteomes" id="UP001570417"/>
    </source>
</evidence>
<reference evidence="2 3" key="1">
    <citation type="journal article" date="2024" name="ISME J.">
        <title>Tailless and filamentous prophages are predominant in marine Vibrio.</title>
        <authorList>
            <person name="Steensen K."/>
            <person name="Seneca J."/>
            <person name="Bartlau N."/>
            <person name="Yu X.A."/>
            <person name="Hussain F.A."/>
            <person name="Polz M.F."/>
        </authorList>
    </citation>
    <scope>NUCLEOTIDE SEQUENCE [LARGE SCALE GENOMIC DNA]</scope>
    <source>
        <strain evidence="2 3">10N.222.51.A1</strain>
    </source>
</reference>
<name>A0ABV4NGM9_9VIBR</name>
<keyword evidence="3" id="KW-1185">Reference proteome</keyword>
<evidence type="ECO:0000256" key="1">
    <source>
        <dbReference type="SAM" id="Phobius"/>
    </source>
</evidence>
<dbReference type="RefSeq" id="WP_372267565.1">
    <property type="nucleotide sequence ID" value="NZ_JBFRUW010000068.1"/>
</dbReference>
<comment type="caution">
    <text evidence="2">The sequence shown here is derived from an EMBL/GenBank/DDBJ whole genome shotgun (WGS) entry which is preliminary data.</text>
</comment>
<sequence>MRPKTKDYVSRLKRQSSDKLKKHYIEGLAPEINAIRRNILFMATALLFMLFVFISENMSFNDTVEIVLLIKQPIKAYGLVVGTILIVVYMLLRLWSYQNVHLVNRDEFLEREIISAIVGDELSFLLKDNEPKPDWHEGVIRSFVSSDVTRKEALANGVYSVHYRIPEADFKKLRINREQFESDLTSIGISAQSNGETFHFRHEIRLDAETLLAYLTVRDNIIKVNWHLFWEFRFPSIYAVFVVISAVIWLLVPFLKGLSVT</sequence>
<keyword evidence="1" id="KW-0812">Transmembrane</keyword>
<evidence type="ECO:0000313" key="2">
    <source>
        <dbReference type="EMBL" id="MFA0570184.1"/>
    </source>
</evidence>
<organism evidence="2 3">
    <name type="scientific">Vibrio gallaecicus</name>
    <dbReference type="NCBI Taxonomy" id="552386"/>
    <lineage>
        <taxon>Bacteria</taxon>
        <taxon>Pseudomonadati</taxon>
        <taxon>Pseudomonadota</taxon>
        <taxon>Gammaproteobacteria</taxon>
        <taxon>Vibrionales</taxon>
        <taxon>Vibrionaceae</taxon>
        <taxon>Vibrio</taxon>
    </lineage>
</organism>
<dbReference type="Proteomes" id="UP001570417">
    <property type="component" value="Unassembled WGS sequence"/>
</dbReference>
<keyword evidence="1" id="KW-0472">Membrane</keyword>
<evidence type="ECO:0008006" key="4">
    <source>
        <dbReference type="Google" id="ProtNLM"/>
    </source>
</evidence>
<protein>
    <recommendedName>
        <fullName evidence="4">DUF3592 domain-containing protein</fullName>
    </recommendedName>
</protein>
<dbReference type="EMBL" id="JBFRUW010000068">
    <property type="protein sequence ID" value="MFA0570184.1"/>
    <property type="molecule type" value="Genomic_DNA"/>
</dbReference>
<feature type="transmembrane region" description="Helical" evidence="1">
    <location>
        <begin position="38"/>
        <end position="54"/>
    </location>
</feature>
<proteinExistence type="predicted"/>